<dbReference type="CDD" id="cd05233">
    <property type="entry name" value="SDR_c"/>
    <property type="match status" value="1"/>
</dbReference>
<protein>
    <submittedName>
        <fullName evidence="2">SDR family oxidoreductase</fullName>
    </submittedName>
</protein>
<dbReference type="SUPFAM" id="SSF51735">
    <property type="entry name" value="NAD(P)-binding Rossmann-fold domains"/>
    <property type="match status" value="1"/>
</dbReference>
<dbReference type="AlphaFoldDB" id="A0A3S8Z7N2"/>
<dbReference type="PRINTS" id="PR00081">
    <property type="entry name" value="GDHRDH"/>
</dbReference>
<proteinExistence type="inferred from homology"/>
<gene>
    <name evidence="2" type="ORF">EJO69_03440</name>
</gene>
<organism evidence="2 3">
    <name type="scientific">Flaviflexus salsibiostraticola</name>
    <dbReference type="NCBI Taxonomy" id="1282737"/>
    <lineage>
        <taxon>Bacteria</taxon>
        <taxon>Bacillati</taxon>
        <taxon>Actinomycetota</taxon>
        <taxon>Actinomycetes</taxon>
        <taxon>Actinomycetales</taxon>
        <taxon>Actinomycetaceae</taxon>
        <taxon>Flaviflexus</taxon>
    </lineage>
</organism>
<dbReference type="OrthoDB" id="3189729at2"/>
<sequence length="253" mass="26948">MKILVTGASRGIGRAIAEALARPGRELHLHARSVDALEETEALCRAAGAATVLHSADLSLTEDAVRLATEVADFDMLVNNAGVSGTERLPWEITPEEFAQTLMTNVLAPFILSSAAARAMLDRGGRIVDLSSGAAVTDRADSADYWVSKTALMRLGGSFHEAGHGRGLMVFEVAPGVVQTDMTLGMRMHDGRSQWTDPSEVSSIIAAIADGELDGLAGTHIRAGVDSLDELRVRAARRAGPGERRLRLTPWQD</sequence>
<comment type="similarity">
    <text evidence="1">Belongs to the short-chain dehydrogenases/reductases (SDR) family.</text>
</comment>
<evidence type="ECO:0000313" key="2">
    <source>
        <dbReference type="EMBL" id="AZN29463.1"/>
    </source>
</evidence>
<dbReference type="Pfam" id="PF00106">
    <property type="entry name" value="adh_short"/>
    <property type="match status" value="1"/>
</dbReference>
<dbReference type="InterPro" id="IPR002347">
    <property type="entry name" value="SDR_fam"/>
</dbReference>
<keyword evidence="3" id="KW-1185">Reference proteome</keyword>
<dbReference type="InterPro" id="IPR036291">
    <property type="entry name" value="NAD(P)-bd_dom_sf"/>
</dbReference>
<dbReference type="PANTHER" id="PTHR42760">
    <property type="entry name" value="SHORT-CHAIN DEHYDROGENASES/REDUCTASES FAMILY MEMBER"/>
    <property type="match status" value="1"/>
</dbReference>
<dbReference type="EMBL" id="CP034438">
    <property type="protein sequence ID" value="AZN29463.1"/>
    <property type="molecule type" value="Genomic_DNA"/>
</dbReference>
<dbReference type="Proteomes" id="UP000270021">
    <property type="component" value="Chromosome"/>
</dbReference>
<dbReference type="KEGG" id="fsl:EJO69_03440"/>
<accession>A0A3S8Z7N2</accession>
<evidence type="ECO:0000313" key="3">
    <source>
        <dbReference type="Proteomes" id="UP000270021"/>
    </source>
</evidence>
<dbReference type="RefSeq" id="WP_126039253.1">
    <property type="nucleotide sequence ID" value="NZ_CP034438.1"/>
</dbReference>
<dbReference type="Gene3D" id="3.40.50.720">
    <property type="entry name" value="NAD(P)-binding Rossmann-like Domain"/>
    <property type="match status" value="1"/>
</dbReference>
<reference evidence="2 3" key="1">
    <citation type="submission" date="2018-12" db="EMBL/GenBank/DDBJ databases">
        <title>Complete genome sequence of Flaviflexus salsibiostraticola KCTC 33148.</title>
        <authorList>
            <person name="Bae J.-W."/>
        </authorList>
    </citation>
    <scope>NUCLEOTIDE SEQUENCE [LARGE SCALE GENOMIC DNA]</scope>
    <source>
        <strain evidence="2 3">KCTC 33148</strain>
    </source>
</reference>
<dbReference type="PANTHER" id="PTHR42760:SF78">
    <property type="entry name" value="3-OXOACYL-[ACYL-CARRIER-PROTEIN] REDUCTASE [NADH]"/>
    <property type="match status" value="1"/>
</dbReference>
<dbReference type="GO" id="GO:0016616">
    <property type="term" value="F:oxidoreductase activity, acting on the CH-OH group of donors, NAD or NADP as acceptor"/>
    <property type="evidence" value="ECO:0007669"/>
    <property type="project" value="TreeGrafter"/>
</dbReference>
<name>A0A3S8Z7N2_9ACTO</name>
<evidence type="ECO:0000256" key="1">
    <source>
        <dbReference type="ARBA" id="ARBA00006484"/>
    </source>
</evidence>